<dbReference type="SUPFAM" id="SSF55174">
    <property type="entry name" value="Alpha-L RNA-binding motif"/>
    <property type="match status" value="1"/>
</dbReference>
<evidence type="ECO:0000313" key="15">
    <source>
        <dbReference type="EMBL" id="NYH83196.1"/>
    </source>
</evidence>
<dbReference type="CDD" id="cd00805">
    <property type="entry name" value="TyrRS_core"/>
    <property type="match status" value="1"/>
</dbReference>
<dbReference type="InterPro" id="IPR002305">
    <property type="entry name" value="aa-tRNA-synth_Ic"/>
</dbReference>
<dbReference type="InterPro" id="IPR002942">
    <property type="entry name" value="S4_RNA-bd"/>
</dbReference>
<dbReference type="SMART" id="SM00363">
    <property type="entry name" value="S4"/>
    <property type="match status" value="1"/>
</dbReference>
<dbReference type="Proteomes" id="UP000199052">
    <property type="component" value="Unassembled WGS sequence"/>
</dbReference>
<evidence type="ECO:0000259" key="14">
    <source>
        <dbReference type="SMART" id="SM00363"/>
    </source>
</evidence>
<dbReference type="GO" id="GO:0042803">
    <property type="term" value="F:protein homodimerization activity"/>
    <property type="evidence" value="ECO:0007669"/>
    <property type="project" value="UniProtKB-ARBA"/>
</dbReference>
<dbReference type="PROSITE" id="PS50889">
    <property type="entry name" value="S4"/>
    <property type="match status" value="1"/>
</dbReference>
<dbReference type="InterPro" id="IPR024088">
    <property type="entry name" value="Tyr-tRNA-ligase_bac-type"/>
</dbReference>
<evidence type="ECO:0000256" key="6">
    <source>
        <dbReference type="ARBA" id="ARBA00022884"/>
    </source>
</evidence>
<comment type="catalytic activity">
    <reaction evidence="9 11">
        <text>tRNA(Tyr) + L-tyrosine + ATP = L-tyrosyl-tRNA(Tyr) + AMP + diphosphate + H(+)</text>
        <dbReference type="Rhea" id="RHEA:10220"/>
        <dbReference type="Rhea" id="RHEA-COMP:9706"/>
        <dbReference type="Rhea" id="RHEA-COMP:9707"/>
        <dbReference type="ChEBI" id="CHEBI:15378"/>
        <dbReference type="ChEBI" id="CHEBI:30616"/>
        <dbReference type="ChEBI" id="CHEBI:33019"/>
        <dbReference type="ChEBI" id="CHEBI:58315"/>
        <dbReference type="ChEBI" id="CHEBI:78442"/>
        <dbReference type="ChEBI" id="CHEBI:78536"/>
        <dbReference type="ChEBI" id="CHEBI:456215"/>
        <dbReference type="EC" id="6.1.1.1"/>
    </reaction>
</comment>
<keyword evidence="6 12" id="KW-0694">RNA-binding</keyword>
<evidence type="ECO:0000256" key="4">
    <source>
        <dbReference type="ARBA" id="ARBA00022741"/>
    </source>
</evidence>
<dbReference type="STRING" id="504797.SAMN05421678_107304"/>
<dbReference type="GO" id="GO:0004831">
    <property type="term" value="F:tyrosine-tRNA ligase activity"/>
    <property type="evidence" value="ECO:0007669"/>
    <property type="project" value="UniProtKB-UniRule"/>
</dbReference>
<dbReference type="FunFam" id="3.10.290.10:FF:000014">
    <property type="entry name" value="Tyrosine--tRNA ligase"/>
    <property type="match status" value="1"/>
</dbReference>
<dbReference type="Pfam" id="PF00579">
    <property type="entry name" value="tRNA-synt_1b"/>
    <property type="match status" value="1"/>
</dbReference>
<dbReference type="GO" id="GO:0005524">
    <property type="term" value="F:ATP binding"/>
    <property type="evidence" value="ECO:0007669"/>
    <property type="project" value="UniProtKB-UniRule"/>
</dbReference>
<dbReference type="SUPFAM" id="SSF52374">
    <property type="entry name" value="Nucleotidylyl transferase"/>
    <property type="match status" value="1"/>
</dbReference>
<dbReference type="HAMAP" id="MF_02006">
    <property type="entry name" value="Tyr_tRNA_synth_type1"/>
    <property type="match status" value="1"/>
</dbReference>
<evidence type="ECO:0000256" key="8">
    <source>
        <dbReference type="ARBA" id="ARBA00023146"/>
    </source>
</evidence>
<keyword evidence="7 11" id="KW-0648">Protein biosynthesis</keyword>
<dbReference type="GO" id="GO:0006437">
    <property type="term" value="P:tyrosyl-tRNA aminoacylation"/>
    <property type="evidence" value="ECO:0007669"/>
    <property type="project" value="UniProtKB-UniRule"/>
</dbReference>
<reference evidence="16 17" key="1">
    <citation type="submission" date="2016-10" db="EMBL/GenBank/DDBJ databases">
        <authorList>
            <person name="de Groot N.N."/>
        </authorList>
    </citation>
    <scope>NUCLEOTIDE SEQUENCE [LARGE SCALE GENOMIC DNA]</scope>
    <source>
        <strain evidence="16 17">CPCC 202808</strain>
    </source>
</reference>
<dbReference type="RefSeq" id="WP_237768831.1">
    <property type="nucleotide sequence ID" value="NZ_FOOI01000007.1"/>
</dbReference>
<evidence type="ECO:0000256" key="13">
    <source>
        <dbReference type="SAM" id="MobiDB-lite"/>
    </source>
</evidence>
<feature type="domain" description="RNA-binding S4" evidence="14">
    <location>
        <begin position="376"/>
        <end position="437"/>
    </location>
</feature>
<comment type="similarity">
    <text evidence="10 11">Belongs to the class-I aminoacyl-tRNA synthetase family. TyrS type 1 subfamily.</text>
</comment>
<dbReference type="CDD" id="cd00165">
    <property type="entry name" value="S4"/>
    <property type="match status" value="1"/>
</dbReference>
<feature type="compositionally biased region" description="Polar residues" evidence="13">
    <location>
        <begin position="1"/>
        <end position="18"/>
    </location>
</feature>
<sequence>MTGPGDNTEQPEQSTPPAQSVLDDLRWRGLLAESTDEDALRAALAEGPVTYYVGFDPTAPSLHHGNLVQLVTARRLQQAGHTPLLLIGGSTGLIGDPKPDAERTLNDPETVAGWVERLKGQVTPFVDFDGPNAAQIVNNLDWTAPVSVLEFLRDIGRHFRVNKMIQKEVVKARLDTEQGIGYAEFSYQILQAFDYLELYRRYGCTLQTGGSDQWGNITAGVDLIRRAAGATVHAMATPLLTRSDGTKFGKSAGGLTVWLDPEMMSPYAFYQFWFNTADADVGQYLRVFSFRSREELEMLEKTTAERPAAREAQRVLAEELTTLVHGADECAQVIAASGALFGRGALTDVDARTLDAALRETPHVRVERDTGGALPPMVDLLAETGLVASRSAARRTIDEGGAYLNNERVTSVESAPSAGDLLHGRWLVLRRGRRNVAGVEVST</sequence>
<feature type="binding site" evidence="11">
    <location>
        <position position="250"/>
    </location>
    <ligand>
        <name>ATP</name>
        <dbReference type="ChEBI" id="CHEBI:30616"/>
    </ligand>
</feature>
<dbReference type="InterPro" id="IPR024107">
    <property type="entry name" value="Tyr-tRNA-ligase_bac_1"/>
</dbReference>
<evidence type="ECO:0000313" key="17">
    <source>
        <dbReference type="Proteomes" id="UP000199052"/>
    </source>
</evidence>
<evidence type="ECO:0000256" key="1">
    <source>
        <dbReference type="ARBA" id="ARBA00004496"/>
    </source>
</evidence>
<feature type="binding site" evidence="11">
    <location>
        <position position="52"/>
    </location>
    <ligand>
        <name>L-tyrosine</name>
        <dbReference type="ChEBI" id="CHEBI:58315"/>
    </ligand>
</feature>
<evidence type="ECO:0000256" key="12">
    <source>
        <dbReference type="PROSITE-ProRule" id="PRU00182"/>
    </source>
</evidence>
<dbReference type="Gene3D" id="1.10.240.10">
    <property type="entry name" value="Tyrosyl-Transfer RNA Synthetase"/>
    <property type="match status" value="1"/>
</dbReference>
<dbReference type="EMBL" id="JACBZA010000001">
    <property type="protein sequence ID" value="NYH83196.1"/>
    <property type="molecule type" value="Genomic_DNA"/>
</dbReference>
<dbReference type="InterPro" id="IPR036986">
    <property type="entry name" value="S4_RNA-bd_sf"/>
</dbReference>
<evidence type="ECO:0000313" key="18">
    <source>
        <dbReference type="Proteomes" id="UP000533017"/>
    </source>
</evidence>
<feature type="short sequence motif" description="'KMSKS' region" evidence="11">
    <location>
        <begin position="247"/>
        <end position="251"/>
    </location>
</feature>
<keyword evidence="2 11" id="KW-0963">Cytoplasm</keyword>
<proteinExistence type="inferred from homology"/>
<name>A0A1I2TTN9_9ACTN</name>
<keyword evidence="4 11" id="KW-0547">Nucleotide-binding</keyword>
<evidence type="ECO:0000256" key="9">
    <source>
        <dbReference type="ARBA" id="ARBA00048248"/>
    </source>
</evidence>
<dbReference type="Gene3D" id="3.10.290.10">
    <property type="entry name" value="RNA-binding S4 domain"/>
    <property type="match status" value="1"/>
</dbReference>
<evidence type="ECO:0000313" key="16">
    <source>
        <dbReference type="EMBL" id="SFG67569.1"/>
    </source>
</evidence>
<keyword evidence="8 11" id="KW-0030">Aminoacyl-tRNA synthetase</keyword>
<accession>A0A1I2TTN9</accession>
<keyword evidence="3 11" id="KW-0436">Ligase</keyword>
<dbReference type="FunFam" id="3.40.50.620:FF:000008">
    <property type="entry name" value="Tyrosine--tRNA ligase"/>
    <property type="match status" value="1"/>
</dbReference>
<dbReference type="NCBIfam" id="TIGR00234">
    <property type="entry name" value="tyrS"/>
    <property type="match status" value="1"/>
</dbReference>
<dbReference type="InterPro" id="IPR014729">
    <property type="entry name" value="Rossmann-like_a/b/a_fold"/>
</dbReference>
<dbReference type="Gene3D" id="3.40.50.620">
    <property type="entry name" value="HUPs"/>
    <property type="match status" value="1"/>
</dbReference>
<feature type="region of interest" description="Disordered" evidence="13">
    <location>
        <begin position="1"/>
        <end position="20"/>
    </location>
</feature>
<comment type="function">
    <text evidence="11">Catalyzes the attachment of tyrosine to tRNA(Tyr) in a two-step reaction: tyrosine is first activated by ATP to form Tyr-AMP and then transferred to the acceptor end of tRNA(Tyr).</text>
</comment>
<dbReference type="EMBL" id="FOOI01000007">
    <property type="protein sequence ID" value="SFG67569.1"/>
    <property type="molecule type" value="Genomic_DNA"/>
</dbReference>
<comment type="subcellular location">
    <subcellularLocation>
        <location evidence="1 11">Cytoplasm</location>
    </subcellularLocation>
</comment>
<feature type="binding site" evidence="11">
    <location>
        <position position="191"/>
    </location>
    <ligand>
        <name>L-tyrosine</name>
        <dbReference type="ChEBI" id="CHEBI:58315"/>
    </ligand>
</feature>
<gene>
    <name evidence="11" type="primary">tyrS</name>
    <name evidence="15" type="ORF">FHR37_002047</name>
    <name evidence="16" type="ORF">SAMN05421678_107304</name>
</gene>
<reference evidence="15 18" key="2">
    <citation type="submission" date="2020-07" db="EMBL/GenBank/DDBJ databases">
        <title>Sequencing the genomes of 1000 actinobacteria strains.</title>
        <authorList>
            <person name="Klenk H.-P."/>
        </authorList>
    </citation>
    <scope>NUCLEOTIDE SEQUENCE [LARGE SCALE GENOMIC DNA]</scope>
    <source>
        <strain evidence="15 18">DSM 45117</strain>
    </source>
</reference>
<evidence type="ECO:0000256" key="10">
    <source>
        <dbReference type="ARBA" id="ARBA00060965"/>
    </source>
</evidence>
<comment type="caution">
    <text evidence="11">Lacks conserved residue(s) required for the propagation of feature annotation.</text>
</comment>
<comment type="subunit">
    <text evidence="11">Homodimer.</text>
</comment>
<evidence type="ECO:0000256" key="2">
    <source>
        <dbReference type="ARBA" id="ARBA00022490"/>
    </source>
</evidence>
<dbReference type="AlphaFoldDB" id="A0A1I2TTN9"/>
<dbReference type="Pfam" id="PF22421">
    <property type="entry name" value="SYY_C-terminal"/>
    <property type="match status" value="1"/>
</dbReference>
<protein>
    <recommendedName>
        <fullName evidence="11">Tyrosine--tRNA ligase</fullName>
        <ecNumber evidence="11">6.1.1.1</ecNumber>
    </recommendedName>
    <alternativeName>
        <fullName evidence="11">Tyrosyl-tRNA synthetase</fullName>
        <shortName evidence="11">TyrRS</shortName>
    </alternativeName>
</protein>
<dbReference type="GO" id="GO:0003723">
    <property type="term" value="F:RNA binding"/>
    <property type="evidence" value="ECO:0007669"/>
    <property type="project" value="UniProtKB-KW"/>
</dbReference>
<dbReference type="GO" id="GO:0005829">
    <property type="term" value="C:cytosol"/>
    <property type="evidence" value="ECO:0007669"/>
    <property type="project" value="TreeGrafter"/>
</dbReference>
<keyword evidence="18" id="KW-1185">Reference proteome</keyword>
<organism evidence="16 17">
    <name type="scientific">Actinopolymorpha cephalotaxi</name>
    <dbReference type="NCBI Taxonomy" id="504797"/>
    <lineage>
        <taxon>Bacteria</taxon>
        <taxon>Bacillati</taxon>
        <taxon>Actinomycetota</taxon>
        <taxon>Actinomycetes</taxon>
        <taxon>Propionibacteriales</taxon>
        <taxon>Actinopolymorphaceae</taxon>
        <taxon>Actinopolymorpha</taxon>
    </lineage>
</organism>
<feature type="binding site" evidence="11">
    <location>
        <position position="187"/>
    </location>
    <ligand>
        <name>L-tyrosine</name>
        <dbReference type="ChEBI" id="CHEBI:58315"/>
    </ligand>
</feature>
<dbReference type="InterPro" id="IPR002307">
    <property type="entry name" value="Tyr-tRNA-ligase"/>
</dbReference>
<dbReference type="PANTHER" id="PTHR11766:SF0">
    <property type="entry name" value="TYROSINE--TRNA LIGASE, MITOCHONDRIAL"/>
    <property type="match status" value="1"/>
</dbReference>
<dbReference type="PRINTS" id="PR01040">
    <property type="entry name" value="TRNASYNTHTYR"/>
</dbReference>
<evidence type="ECO:0000256" key="7">
    <source>
        <dbReference type="ARBA" id="ARBA00022917"/>
    </source>
</evidence>
<dbReference type="InterPro" id="IPR054608">
    <property type="entry name" value="SYY-like_C"/>
</dbReference>
<keyword evidence="5 11" id="KW-0067">ATP-binding</keyword>
<dbReference type="Proteomes" id="UP000533017">
    <property type="component" value="Unassembled WGS sequence"/>
</dbReference>
<evidence type="ECO:0000256" key="11">
    <source>
        <dbReference type="HAMAP-Rule" id="MF_02006"/>
    </source>
</evidence>
<dbReference type="EC" id="6.1.1.1" evidence="11"/>
<evidence type="ECO:0000256" key="3">
    <source>
        <dbReference type="ARBA" id="ARBA00022598"/>
    </source>
</evidence>
<evidence type="ECO:0000256" key="5">
    <source>
        <dbReference type="ARBA" id="ARBA00022840"/>
    </source>
</evidence>
<dbReference type="PANTHER" id="PTHR11766">
    <property type="entry name" value="TYROSYL-TRNA SYNTHETASE"/>
    <property type="match status" value="1"/>
</dbReference>
<dbReference type="FunFam" id="1.10.240.10:FF:000001">
    <property type="entry name" value="Tyrosine--tRNA ligase"/>
    <property type="match status" value="1"/>
</dbReference>